<reference evidence="3" key="1">
    <citation type="submission" date="2020-04" db="EMBL/GenBank/DDBJ databases">
        <authorList>
            <person name="Zhang T."/>
        </authorList>
    </citation>
    <scope>NUCLEOTIDE SEQUENCE</scope>
    <source>
        <strain evidence="3">HKST-UBA11</strain>
    </source>
</reference>
<dbReference type="PANTHER" id="PTHR34406">
    <property type="entry name" value="PROTEIN YCEI"/>
    <property type="match status" value="1"/>
</dbReference>
<dbReference type="Gene3D" id="2.40.128.110">
    <property type="entry name" value="Lipid/polyisoprenoid-binding, YceI-like"/>
    <property type="match status" value="1"/>
</dbReference>
<protein>
    <submittedName>
        <fullName evidence="3">YceI family protein</fullName>
    </submittedName>
</protein>
<sequence length="247" mass="26335">MTTFGTKKIALFLVTGAIVLAGCVSTEVETTTEDSTSDTSDEMMVENDAMMEDDGDTAMMEEDEPDFTAEMDVYTIDNTNSSATYTVSKNFFANDEPTIVSATTEGVTGDFGFNLGISSTVAGRLEVDLLGLTSGSTDRDDDLKAKFAEFDVYPTAVFVPRTTTLSISEVQDSEEVAFEVTGDMTIHGVTNTVTLDITATMEGDTITGTGTTTILGSDYDITMPAVGDLYVVEDEIALEVNFVATAE</sequence>
<dbReference type="Proteomes" id="UP000754563">
    <property type="component" value="Unassembled WGS sequence"/>
</dbReference>
<dbReference type="PANTHER" id="PTHR34406:SF1">
    <property type="entry name" value="PROTEIN YCEI"/>
    <property type="match status" value="1"/>
</dbReference>
<feature type="chain" id="PRO_5036900202" evidence="1">
    <location>
        <begin position="22"/>
        <end position="247"/>
    </location>
</feature>
<dbReference type="AlphaFoldDB" id="A0A955L866"/>
<dbReference type="SMART" id="SM00867">
    <property type="entry name" value="YceI"/>
    <property type="match status" value="1"/>
</dbReference>
<evidence type="ECO:0000313" key="3">
    <source>
        <dbReference type="EMBL" id="MCA9385838.1"/>
    </source>
</evidence>
<dbReference type="InterPro" id="IPR036761">
    <property type="entry name" value="TTHA0802/YceI-like_sf"/>
</dbReference>
<reference evidence="3" key="2">
    <citation type="journal article" date="2021" name="Microbiome">
        <title>Successional dynamics and alternative stable states in a saline activated sludge microbial community over 9 years.</title>
        <authorList>
            <person name="Wang Y."/>
            <person name="Ye J."/>
            <person name="Ju F."/>
            <person name="Liu L."/>
            <person name="Boyd J.A."/>
            <person name="Deng Y."/>
            <person name="Parks D.H."/>
            <person name="Jiang X."/>
            <person name="Yin X."/>
            <person name="Woodcroft B.J."/>
            <person name="Tyson G.W."/>
            <person name="Hugenholtz P."/>
            <person name="Polz M.F."/>
            <person name="Zhang T."/>
        </authorList>
    </citation>
    <scope>NUCLEOTIDE SEQUENCE</scope>
    <source>
        <strain evidence="3">HKST-UBA11</strain>
    </source>
</reference>
<keyword evidence="1" id="KW-0732">Signal</keyword>
<comment type="caution">
    <text evidence="3">The sequence shown here is derived from an EMBL/GenBank/DDBJ whole genome shotgun (WGS) entry which is preliminary data.</text>
</comment>
<evidence type="ECO:0000259" key="2">
    <source>
        <dbReference type="SMART" id="SM00867"/>
    </source>
</evidence>
<gene>
    <name evidence="3" type="ORF">KC717_04270</name>
</gene>
<name>A0A955L866_9BACT</name>
<dbReference type="PROSITE" id="PS51257">
    <property type="entry name" value="PROKAR_LIPOPROTEIN"/>
    <property type="match status" value="1"/>
</dbReference>
<feature type="signal peptide" evidence="1">
    <location>
        <begin position="1"/>
        <end position="21"/>
    </location>
</feature>
<dbReference type="Pfam" id="PF04264">
    <property type="entry name" value="YceI"/>
    <property type="match status" value="1"/>
</dbReference>
<dbReference type="InterPro" id="IPR007372">
    <property type="entry name" value="Lipid/polyisoprenoid-bd_YceI"/>
</dbReference>
<dbReference type="EMBL" id="JAGQLH010000048">
    <property type="protein sequence ID" value="MCA9385838.1"/>
    <property type="molecule type" value="Genomic_DNA"/>
</dbReference>
<evidence type="ECO:0000256" key="1">
    <source>
        <dbReference type="SAM" id="SignalP"/>
    </source>
</evidence>
<feature type="domain" description="Lipid/polyisoprenoid-binding YceI-like" evidence="2">
    <location>
        <begin position="73"/>
        <end position="245"/>
    </location>
</feature>
<evidence type="ECO:0000313" key="4">
    <source>
        <dbReference type="Proteomes" id="UP000754563"/>
    </source>
</evidence>
<organism evidence="3 4">
    <name type="scientific">Candidatus Dojkabacteria bacterium</name>
    <dbReference type="NCBI Taxonomy" id="2099670"/>
    <lineage>
        <taxon>Bacteria</taxon>
        <taxon>Candidatus Dojkabacteria</taxon>
    </lineage>
</organism>
<proteinExistence type="predicted"/>
<dbReference type="SUPFAM" id="SSF101874">
    <property type="entry name" value="YceI-like"/>
    <property type="match status" value="1"/>
</dbReference>
<accession>A0A955L866</accession>